<evidence type="ECO:0000313" key="2">
    <source>
        <dbReference type="EMBL" id="KUL41733.1"/>
    </source>
</evidence>
<gene>
    <name evidence="2" type="ORF">ADL15_03150</name>
</gene>
<dbReference type="SUPFAM" id="SSF53807">
    <property type="entry name" value="Helical backbone' metal receptor"/>
    <property type="match status" value="1"/>
</dbReference>
<dbReference type="PANTHER" id="PTHR42860:SF1">
    <property type="entry name" value="VITAMIN B12-BINDING PROTEIN"/>
    <property type="match status" value="1"/>
</dbReference>
<dbReference type="OrthoDB" id="6495095at2"/>
<dbReference type="AlphaFoldDB" id="A0A0X3VAB1"/>
<dbReference type="Gene3D" id="3.40.50.1980">
    <property type="entry name" value="Nitrogenase molybdenum iron protein domain"/>
    <property type="match status" value="2"/>
</dbReference>
<evidence type="ECO:0000259" key="1">
    <source>
        <dbReference type="PROSITE" id="PS50983"/>
    </source>
</evidence>
<feature type="domain" description="Fe/B12 periplasmic-binding" evidence="1">
    <location>
        <begin position="2"/>
        <end position="281"/>
    </location>
</feature>
<dbReference type="EMBL" id="LLZH01000010">
    <property type="protein sequence ID" value="KUL41733.1"/>
    <property type="molecule type" value="Genomic_DNA"/>
</dbReference>
<sequence>MRLVSLLPSATEIVYALGLGDDLVGVTFECDEPPAARTAKTVVVGGRDTRDLTPAEIDDYVRTQMAAGGDLYTLHADALAGLAPDLILTQDLCRVCALPSGHVDDALSHLGCRADVLSLDPYSLADVLATFVEVGAAAGVPDRGHELVSGLEERLAAVAAGVAGRPRPRVAIVEWVDPPFTGGHWVPDLITAAGGEAVAARAGKRSVQVSWAELAAPKPEVVLVTPCGYHLDGAVRQAEAVLPHFPDAQVWAIDGDGLVVRPGPRLIDGVEAIAAILHPGAVPSARPGTVQRVR</sequence>
<proteinExistence type="predicted"/>
<dbReference type="Pfam" id="PF01497">
    <property type="entry name" value="Peripla_BP_2"/>
    <property type="match status" value="1"/>
</dbReference>
<dbReference type="PANTHER" id="PTHR42860">
    <property type="entry name" value="VITAMIN B12-BINDING PROTEIN"/>
    <property type="match status" value="1"/>
</dbReference>
<dbReference type="PROSITE" id="PS50983">
    <property type="entry name" value="FE_B12_PBP"/>
    <property type="match status" value="1"/>
</dbReference>
<name>A0A0X3VAB1_9ACTN</name>
<dbReference type="InterPro" id="IPR002491">
    <property type="entry name" value="ABC_transptr_periplasmic_BD"/>
</dbReference>
<keyword evidence="3" id="KW-1185">Reference proteome</keyword>
<dbReference type="Proteomes" id="UP000053244">
    <property type="component" value="Unassembled WGS sequence"/>
</dbReference>
<dbReference type="RefSeq" id="WP_067684947.1">
    <property type="nucleotide sequence ID" value="NZ_LLZH01000010.1"/>
</dbReference>
<dbReference type="InterPro" id="IPR051030">
    <property type="entry name" value="Vitamin_B12-ABC_binding"/>
</dbReference>
<evidence type="ECO:0000313" key="3">
    <source>
        <dbReference type="Proteomes" id="UP000053244"/>
    </source>
</evidence>
<accession>A0A0X3VAB1</accession>
<protein>
    <submittedName>
        <fullName evidence="2">ABC transporter substrate-binding protein</fullName>
    </submittedName>
</protein>
<comment type="caution">
    <text evidence="2">The sequence shown here is derived from an EMBL/GenBank/DDBJ whole genome shotgun (WGS) entry which is preliminary data.</text>
</comment>
<reference evidence="2 3" key="1">
    <citation type="submission" date="2015-10" db="EMBL/GenBank/DDBJ databases">
        <authorList>
            <person name="Gilbert D.G."/>
        </authorList>
    </citation>
    <scope>NUCLEOTIDE SEQUENCE [LARGE SCALE GENOMIC DNA]</scope>
    <source>
        <strain evidence="2 3">NRRL B-16712</strain>
    </source>
</reference>
<organism evidence="2 3">
    <name type="scientific">Actinoplanes awajinensis subsp. mycoplanecinus</name>
    <dbReference type="NCBI Taxonomy" id="135947"/>
    <lineage>
        <taxon>Bacteria</taxon>
        <taxon>Bacillati</taxon>
        <taxon>Actinomycetota</taxon>
        <taxon>Actinomycetes</taxon>
        <taxon>Micromonosporales</taxon>
        <taxon>Micromonosporaceae</taxon>
        <taxon>Actinoplanes</taxon>
    </lineage>
</organism>